<keyword evidence="7" id="KW-0802">TPR repeat</keyword>
<comment type="subcellular location">
    <subcellularLocation>
        <location evidence="1">Cytoplasm</location>
        <location evidence="1">Perinuclear region</location>
    </subcellularLocation>
</comment>
<sequence>MPQKEENLSQNDDLTAENLKNSGNELFSLDKFSESVDCYSQALALKPDNKLRLTLLKNRAMARLKLEDFEGAESDCDEALKLSPNDAKALYRRALAREKLDKIGSAFTDAKEALRLLHNDRSLTELCARLVKANSERLKQTESTESKAKEMMKLAFENGGKEGEMQIKALNNLLVLCRDSADGANRVWNNGEIVTQLLSIITNVEKNSDNEALAAVRVLSELTGKSRERAIQTMELLGGPQILTRLIAARKPLVFVEAASTVIQHVFNGLAAMDRSKEIKPCAETVEKNKLPILRIILELEEMLTDPKFDIFVRECVIDLLMKNLMHMDGGLPRGWSWRFIEGRGLYKMLHLATQVPELCDYPVSAETRQHVAIFLTRLYDDMVFDQRRALYSEVVKNVFDGLLIDIDQRISKIKLVALLITLMQGPIDVGFNLLTNDKITGIMLSMADVENGDNLQQSLAVELIVLSVSKYERATALIKQGLPVLKKLYRSEDQNVRVRALVGLCKCAASAGDDCSRQPMDDESRTKLAMACRKYLVVENANKYSVDVRRFACEGLSYLSLDAEIKEQIVCDTELLKSLVELAKNAGALCVYTMAAIFMNCANAYEKPKIDEEMIKLAQFSKHHVPETHPKDADSFVEKRIRQMVKAGAVTACVLVSKTESKSALDNLARCICAFSAFEDLSGQIISEGGAKLLLQLYKECTADGKIKAAHAIARLGAHNDPNIVFAGQRMYEVVKPLVDLLHPDVEGRANYDSLLTLTNLASISDSVRKRILHERALPKIEEYWFDPAHEELRAAAAELLLNLLFCEDYYKEVIKPGTDRAKVWALYCDEGDTETDRLRLASTAGFAILTEDKEYCSRIIKEISSKSWIELFKEMAMAERPELQRRGLIGIANMVEYGGEMVASEIMASEIFRVLVAITKLEGDAAAGREEARKEAQRALDAAQKLGLITPTDRQLYERMEKIKLENKNETTALASVLEEEKVEEAENKGGEGDKENGK</sequence>
<dbReference type="Gene3D" id="1.25.10.10">
    <property type="entry name" value="Leucine-rich Repeat Variant"/>
    <property type="match status" value="2"/>
</dbReference>
<protein>
    <submittedName>
        <fullName evidence="11">UNC-45/Cro1/She4 central domain-containing protein</fullName>
    </submittedName>
</protein>
<keyword evidence="6" id="KW-0143">Chaperone</keyword>
<dbReference type="SMART" id="SM00028">
    <property type="entry name" value="TPR"/>
    <property type="match status" value="3"/>
</dbReference>
<organism evidence="10 11">
    <name type="scientific">Meloidogyne incognita</name>
    <name type="common">Southern root-knot nematode worm</name>
    <name type="synonym">Oxyuris incognita</name>
    <dbReference type="NCBI Taxonomy" id="6306"/>
    <lineage>
        <taxon>Eukaryota</taxon>
        <taxon>Metazoa</taxon>
        <taxon>Ecdysozoa</taxon>
        <taxon>Nematoda</taxon>
        <taxon>Chromadorea</taxon>
        <taxon>Rhabditida</taxon>
        <taxon>Tylenchina</taxon>
        <taxon>Tylenchomorpha</taxon>
        <taxon>Tylenchoidea</taxon>
        <taxon>Meloidogynidae</taxon>
        <taxon>Meloidogyninae</taxon>
        <taxon>Meloidogyne</taxon>
        <taxon>Meloidogyne incognita group</taxon>
    </lineage>
</organism>
<dbReference type="InterPro" id="IPR024660">
    <property type="entry name" value="UCS_central_dom"/>
</dbReference>
<evidence type="ECO:0000256" key="2">
    <source>
        <dbReference type="ARBA" id="ARBA00022473"/>
    </source>
</evidence>
<dbReference type="Pfam" id="PF11701">
    <property type="entry name" value="UNC45-central"/>
    <property type="match status" value="1"/>
</dbReference>
<dbReference type="InterPro" id="IPR016024">
    <property type="entry name" value="ARM-type_fold"/>
</dbReference>
<dbReference type="InterPro" id="IPR011989">
    <property type="entry name" value="ARM-like"/>
</dbReference>
<evidence type="ECO:0000256" key="6">
    <source>
        <dbReference type="ARBA" id="ARBA00023186"/>
    </source>
</evidence>
<reference evidence="11" key="1">
    <citation type="submission" date="2022-11" db="UniProtKB">
        <authorList>
            <consortium name="WormBaseParasite"/>
        </authorList>
    </citation>
    <scope>IDENTIFICATION</scope>
</reference>
<accession>A0A914MDV7</accession>
<evidence type="ECO:0000256" key="8">
    <source>
        <dbReference type="SAM" id="MobiDB-lite"/>
    </source>
</evidence>
<dbReference type="PROSITE" id="PS50005">
    <property type="entry name" value="TPR"/>
    <property type="match status" value="1"/>
</dbReference>
<feature type="repeat" description="TPR" evidence="7">
    <location>
        <begin position="16"/>
        <end position="49"/>
    </location>
</feature>
<dbReference type="WBParaSite" id="Minc3s01703g25739">
    <property type="protein sequence ID" value="Minc3s01703g25739"/>
    <property type="gene ID" value="Minc3s01703g25739"/>
</dbReference>
<dbReference type="InterPro" id="IPR011990">
    <property type="entry name" value="TPR-like_helical_dom_sf"/>
</dbReference>
<keyword evidence="4" id="KW-0517">Myogenesis</keyword>
<feature type="compositionally biased region" description="Basic and acidic residues" evidence="8">
    <location>
        <begin position="987"/>
        <end position="1001"/>
    </location>
</feature>
<dbReference type="Gene3D" id="1.25.40.10">
    <property type="entry name" value="Tetratricopeptide repeat domain"/>
    <property type="match status" value="1"/>
</dbReference>
<evidence type="ECO:0000313" key="10">
    <source>
        <dbReference type="Proteomes" id="UP000887563"/>
    </source>
</evidence>
<evidence type="ECO:0000256" key="1">
    <source>
        <dbReference type="ARBA" id="ARBA00004556"/>
    </source>
</evidence>
<dbReference type="SUPFAM" id="SSF48452">
    <property type="entry name" value="TPR-like"/>
    <property type="match status" value="1"/>
</dbReference>
<keyword evidence="3" id="KW-0963">Cytoplasm</keyword>
<dbReference type="InterPro" id="IPR019734">
    <property type="entry name" value="TPR_rpt"/>
</dbReference>
<name>A0A914MDV7_MELIC</name>
<evidence type="ECO:0000256" key="3">
    <source>
        <dbReference type="ARBA" id="ARBA00022490"/>
    </source>
</evidence>
<feature type="domain" description="UNC-45/Cro1/She4 central" evidence="9">
    <location>
        <begin position="327"/>
        <end position="507"/>
    </location>
</feature>
<dbReference type="GO" id="GO:0030154">
    <property type="term" value="P:cell differentiation"/>
    <property type="evidence" value="ECO:0007669"/>
    <property type="project" value="UniProtKB-KW"/>
</dbReference>
<dbReference type="GO" id="GO:0048471">
    <property type="term" value="C:perinuclear region of cytoplasm"/>
    <property type="evidence" value="ECO:0007669"/>
    <property type="project" value="UniProtKB-SubCell"/>
</dbReference>
<feature type="region of interest" description="Disordered" evidence="8">
    <location>
        <begin position="977"/>
        <end position="1001"/>
    </location>
</feature>
<evidence type="ECO:0000313" key="11">
    <source>
        <dbReference type="WBParaSite" id="Minc3s01703g25739"/>
    </source>
</evidence>
<proteinExistence type="predicted"/>
<evidence type="ECO:0000256" key="5">
    <source>
        <dbReference type="ARBA" id="ARBA00022782"/>
    </source>
</evidence>
<dbReference type="Proteomes" id="UP000887563">
    <property type="component" value="Unplaced"/>
</dbReference>
<dbReference type="GO" id="GO:0007517">
    <property type="term" value="P:muscle organ development"/>
    <property type="evidence" value="ECO:0007669"/>
    <property type="project" value="UniProtKB-KW"/>
</dbReference>
<evidence type="ECO:0000256" key="7">
    <source>
        <dbReference type="PROSITE-ProRule" id="PRU00339"/>
    </source>
</evidence>
<keyword evidence="2" id="KW-0217">Developmental protein</keyword>
<dbReference type="PANTHER" id="PTHR45994">
    <property type="entry name" value="FI21225P1"/>
    <property type="match status" value="1"/>
</dbReference>
<dbReference type="GO" id="GO:0051879">
    <property type="term" value="F:Hsp90 protein binding"/>
    <property type="evidence" value="ECO:0007669"/>
    <property type="project" value="TreeGrafter"/>
</dbReference>
<keyword evidence="10" id="KW-1185">Reference proteome</keyword>
<keyword evidence="5" id="KW-0221">Differentiation</keyword>
<evidence type="ECO:0000259" key="9">
    <source>
        <dbReference type="Pfam" id="PF11701"/>
    </source>
</evidence>
<evidence type="ECO:0000256" key="4">
    <source>
        <dbReference type="ARBA" id="ARBA00022541"/>
    </source>
</evidence>
<dbReference type="AlphaFoldDB" id="A0A914MDV7"/>
<dbReference type="SUPFAM" id="SSF48371">
    <property type="entry name" value="ARM repeat"/>
    <property type="match status" value="2"/>
</dbReference>
<dbReference type="PANTHER" id="PTHR45994:SF1">
    <property type="entry name" value="FI21225P1"/>
    <property type="match status" value="1"/>
</dbReference>